<dbReference type="InterPro" id="IPR036691">
    <property type="entry name" value="Endo/exonu/phosph_ase_sf"/>
</dbReference>
<dbReference type="GO" id="GO:0003824">
    <property type="term" value="F:catalytic activity"/>
    <property type="evidence" value="ECO:0007669"/>
    <property type="project" value="InterPro"/>
</dbReference>
<evidence type="ECO:0000313" key="2">
    <source>
        <dbReference type="Proteomes" id="UP000887566"/>
    </source>
</evidence>
<dbReference type="Gene3D" id="3.60.10.10">
    <property type="entry name" value="Endonuclease/exonuclease/phosphatase"/>
    <property type="match status" value="1"/>
</dbReference>
<dbReference type="InterPro" id="IPR027124">
    <property type="entry name" value="Swc5/CFDP1/2"/>
</dbReference>
<dbReference type="WBParaSite" id="PSAMB.scaffold3992size16097.g23180.t1">
    <property type="protein sequence ID" value="PSAMB.scaffold3992size16097.g23180.t1"/>
    <property type="gene ID" value="PSAMB.scaffold3992size16097.g23180"/>
</dbReference>
<dbReference type="AlphaFoldDB" id="A0A914WF55"/>
<accession>A0A914WF55</accession>
<evidence type="ECO:0000313" key="3">
    <source>
        <dbReference type="WBParaSite" id="PSAMB.scaffold3992size16097.g23180.t1"/>
    </source>
</evidence>
<dbReference type="PANTHER" id="PTHR23227:SF67">
    <property type="entry name" value="CRANIOFACIAL DEVELOPMENT PROTEIN 2-LIKE"/>
    <property type="match status" value="1"/>
</dbReference>
<protein>
    <submittedName>
        <fullName evidence="3">Endonuclease/exonuclease/phosphatase domain-containing protein</fullName>
    </submittedName>
</protein>
<dbReference type="SUPFAM" id="SSF56219">
    <property type="entry name" value="DNase I-like"/>
    <property type="match status" value="1"/>
</dbReference>
<evidence type="ECO:0000259" key="1">
    <source>
        <dbReference type="Pfam" id="PF14529"/>
    </source>
</evidence>
<proteinExistence type="predicted"/>
<dbReference type="PANTHER" id="PTHR23227">
    <property type="entry name" value="BUCENTAUR RELATED"/>
    <property type="match status" value="1"/>
</dbReference>
<name>A0A914WF55_9BILA</name>
<dbReference type="Pfam" id="PF14529">
    <property type="entry name" value="Exo_endo_phos_2"/>
    <property type="match status" value="1"/>
</dbReference>
<dbReference type="InterPro" id="IPR005135">
    <property type="entry name" value="Endo/exonuclease/phosphatase"/>
</dbReference>
<dbReference type="Proteomes" id="UP000887566">
    <property type="component" value="Unplaced"/>
</dbReference>
<sequence>MNNHQKQQTLRIIQVYAPTSAADDEEIERFYDNLEEEINKRSTYLVIMGDFNAKVGHRQDDQIFIGHFGGDHNEQGKRLATMAESRRLFVANTFFQKRAGQRWTWISLNGETKNEIDFIFTNRLQIVQDVTVIGRAFSTGSDHRLIHARIVLDSKLEKKALALSNAGQKKMAFDAKVFQQHVDASDWTLSEDLDDDYNKFVDQLKHCQQQSKVPYNNHQQKRISSLIQKLLDQRRQMKRITANNIEYHLLCKLIQRQLKEDHDAFQQQALLDTA</sequence>
<feature type="domain" description="Endonuclease/exonuclease/phosphatase" evidence="1">
    <location>
        <begin position="10"/>
        <end position="146"/>
    </location>
</feature>
<organism evidence="2 3">
    <name type="scientific">Plectus sambesii</name>
    <dbReference type="NCBI Taxonomy" id="2011161"/>
    <lineage>
        <taxon>Eukaryota</taxon>
        <taxon>Metazoa</taxon>
        <taxon>Ecdysozoa</taxon>
        <taxon>Nematoda</taxon>
        <taxon>Chromadorea</taxon>
        <taxon>Plectida</taxon>
        <taxon>Plectina</taxon>
        <taxon>Plectoidea</taxon>
        <taxon>Plectidae</taxon>
        <taxon>Plectus</taxon>
    </lineage>
</organism>
<keyword evidence="2" id="KW-1185">Reference proteome</keyword>
<reference evidence="3" key="1">
    <citation type="submission" date="2022-11" db="UniProtKB">
        <authorList>
            <consortium name="WormBaseParasite"/>
        </authorList>
    </citation>
    <scope>IDENTIFICATION</scope>
</reference>